<feature type="domain" description="Methyltransferase small" evidence="6">
    <location>
        <begin position="130"/>
        <end position="211"/>
    </location>
</feature>
<proteinExistence type="inferred from homology"/>
<dbReference type="PANTHER" id="PTHR18895:SF74">
    <property type="entry name" value="MTRF1L RELEASE FACTOR GLUTAMINE METHYLTRANSFERASE"/>
    <property type="match status" value="1"/>
</dbReference>
<dbReference type="Proteomes" id="UP001324384">
    <property type="component" value="Chromosome"/>
</dbReference>
<feature type="domain" description="Release factor glutamine methyltransferase N-terminal" evidence="7">
    <location>
        <begin position="36"/>
        <end position="81"/>
    </location>
</feature>
<evidence type="ECO:0000259" key="7">
    <source>
        <dbReference type="Pfam" id="PF17827"/>
    </source>
</evidence>
<dbReference type="SUPFAM" id="SSF53335">
    <property type="entry name" value="S-adenosyl-L-methionine-dependent methyltransferases"/>
    <property type="match status" value="1"/>
</dbReference>
<sequence length="298" mass="33050">MPTITQLHGLTVRQIREIFKSISSDALPLHWLDGWLSYVLNQPLAFFITDGDYQPTEDELSNIQAGLARLSSGEPLAYLIGRQSFWGREFLVNAHTLIPRADTEILIETVLNHPKFKQNADRLDDTKKPITILDLGTGTGCIGITLALELPLAQVTLVDVSAEALKIAAQNSQRLEAGCQVLQSDWFAKVVDKFDLIITNPPYINENDEHLARLQHEPITALVAAESGLADIRRIIEEGRAYLNDGGLMVIEHGFDQAAAVRTLYEQAGYANVRTVQDYGANDRATLGQYRQDDRGGE</sequence>
<dbReference type="InterPro" id="IPR004556">
    <property type="entry name" value="HemK-like"/>
</dbReference>
<dbReference type="GO" id="GO:0032259">
    <property type="term" value="P:methylation"/>
    <property type="evidence" value="ECO:0007669"/>
    <property type="project" value="UniProtKB-KW"/>
</dbReference>
<dbReference type="InterPro" id="IPR029063">
    <property type="entry name" value="SAM-dependent_MTases_sf"/>
</dbReference>
<evidence type="ECO:0000256" key="2">
    <source>
        <dbReference type="ARBA" id="ARBA00022679"/>
    </source>
</evidence>
<feature type="binding site" evidence="5">
    <location>
        <begin position="136"/>
        <end position="140"/>
    </location>
    <ligand>
        <name>S-adenosyl-L-methionine</name>
        <dbReference type="ChEBI" id="CHEBI:59789"/>
    </ligand>
</feature>
<evidence type="ECO:0000313" key="9">
    <source>
        <dbReference type="Proteomes" id="UP001324384"/>
    </source>
</evidence>
<feature type="binding site" evidence="5">
    <location>
        <position position="186"/>
    </location>
    <ligand>
        <name>S-adenosyl-L-methionine</name>
        <dbReference type="ChEBI" id="CHEBI:59789"/>
    </ligand>
</feature>
<feature type="binding site" evidence="5">
    <location>
        <begin position="200"/>
        <end position="203"/>
    </location>
    <ligand>
        <name>substrate</name>
    </ligand>
</feature>
<keyword evidence="8" id="KW-0032">Aminotransferase</keyword>
<dbReference type="PROSITE" id="PS00092">
    <property type="entry name" value="N6_MTASE"/>
    <property type="match status" value="1"/>
</dbReference>
<keyword evidence="1 5" id="KW-0489">Methyltransferase</keyword>
<evidence type="ECO:0000259" key="6">
    <source>
        <dbReference type="Pfam" id="PF05175"/>
    </source>
</evidence>
<keyword evidence="2 5" id="KW-0808">Transferase</keyword>
<evidence type="ECO:0000256" key="5">
    <source>
        <dbReference type="HAMAP-Rule" id="MF_02126"/>
    </source>
</evidence>
<gene>
    <name evidence="5 8" type="primary">prmC</name>
    <name evidence="8" type="ORF">U0021_01170</name>
</gene>
<evidence type="ECO:0000256" key="4">
    <source>
        <dbReference type="ARBA" id="ARBA00048391"/>
    </source>
</evidence>
<dbReference type="GO" id="GO:0102559">
    <property type="term" value="F:peptide chain release factor N(5)-glutamine methyltransferase activity"/>
    <property type="evidence" value="ECO:0007669"/>
    <property type="project" value="UniProtKB-EC"/>
</dbReference>
<dbReference type="NCBIfam" id="TIGR03534">
    <property type="entry name" value="RF_mod_PrmC"/>
    <property type="match status" value="1"/>
</dbReference>
<dbReference type="GO" id="GO:0008483">
    <property type="term" value="F:transaminase activity"/>
    <property type="evidence" value="ECO:0007669"/>
    <property type="project" value="UniProtKB-KW"/>
</dbReference>
<evidence type="ECO:0000256" key="1">
    <source>
        <dbReference type="ARBA" id="ARBA00022603"/>
    </source>
</evidence>
<dbReference type="InterPro" id="IPR050320">
    <property type="entry name" value="N5-glutamine_MTase"/>
</dbReference>
<dbReference type="HAMAP" id="MF_02126">
    <property type="entry name" value="RF_methyltr_PrmC"/>
    <property type="match status" value="1"/>
</dbReference>
<evidence type="ECO:0000256" key="3">
    <source>
        <dbReference type="ARBA" id="ARBA00022691"/>
    </source>
</evidence>
<dbReference type="InterPro" id="IPR002052">
    <property type="entry name" value="DNA_methylase_N6_adenine_CS"/>
</dbReference>
<dbReference type="Pfam" id="PF05175">
    <property type="entry name" value="MTS"/>
    <property type="match status" value="1"/>
</dbReference>
<feature type="binding site" evidence="5">
    <location>
        <position position="159"/>
    </location>
    <ligand>
        <name>S-adenosyl-L-methionine</name>
        <dbReference type="ChEBI" id="CHEBI:59789"/>
    </ligand>
</feature>
<dbReference type="EC" id="2.1.1.297" evidence="5"/>
<accession>A0ABZ0WYA2</accession>
<reference evidence="8 9" key="1">
    <citation type="submission" date="2023-12" db="EMBL/GenBank/DDBJ databases">
        <title>Genome sequencing and assembly of bacterial species from a model synthetic community.</title>
        <authorList>
            <person name="Hogle S.L."/>
        </authorList>
    </citation>
    <scope>NUCLEOTIDE SEQUENCE [LARGE SCALE GENOMIC DNA]</scope>
    <source>
        <strain evidence="8 9">HAMBI_2792</strain>
    </source>
</reference>
<dbReference type="InterPro" id="IPR040758">
    <property type="entry name" value="PrmC_N"/>
</dbReference>
<organism evidence="8 9">
    <name type="scientific">Moraxella canis</name>
    <dbReference type="NCBI Taxonomy" id="90239"/>
    <lineage>
        <taxon>Bacteria</taxon>
        <taxon>Pseudomonadati</taxon>
        <taxon>Pseudomonadota</taxon>
        <taxon>Gammaproteobacteria</taxon>
        <taxon>Moraxellales</taxon>
        <taxon>Moraxellaceae</taxon>
        <taxon>Moraxella</taxon>
    </lineage>
</organism>
<keyword evidence="9" id="KW-1185">Reference proteome</keyword>
<comment type="function">
    <text evidence="5">Methylates the class 1 translation termination release factors RF1/PrfA and RF2/PrfB on the glutamine residue of the universally conserved GGQ motif.</text>
</comment>
<dbReference type="EMBL" id="CP139961">
    <property type="protein sequence ID" value="WQE04243.1"/>
    <property type="molecule type" value="Genomic_DNA"/>
</dbReference>
<keyword evidence="3 5" id="KW-0949">S-adenosyl-L-methionine</keyword>
<dbReference type="InterPro" id="IPR019874">
    <property type="entry name" value="RF_methyltr_PrmC"/>
</dbReference>
<dbReference type="PANTHER" id="PTHR18895">
    <property type="entry name" value="HEMK METHYLTRANSFERASE"/>
    <property type="match status" value="1"/>
</dbReference>
<protein>
    <recommendedName>
        <fullName evidence="5">Release factor glutamine methyltransferase</fullName>
        <shortName evidence="5">RF MTase</shortName>
        <ecNumber evidence="5">2.1.1.297</ecNumber>
    </recommendedName>
    <alternativeName>
        <fullName evidence="5">N5-glutamine methyltransferase PrmC</fullName>
    </alternativeName>
    <alternativeName>
        <fullName evidence="5">Protein-(glutamine-N5) MTase PrmC</fullName>
    </alternativeName>
    <alternativeName>
        <fullName evidence="5">Protein-glutamine N-methyltransferase PrmC</fullName>
    </alternativeName>
</protein>
<name>A0ABZ0WYA2_9GAMM</name>
<dbReference type="InterPro" id="IPR007848">
    <property type="entry name" value="Small_mtfrase_dom"/>
</dbReference>
<dbReference type="Gene3D" id="3.40.50.150">
    <property type="entry name" value="Vaccinia Virus protein VP39"/>
    <property type="match status" value="1"/>
</dbReference>
<comment type="catalytic activity">
    <reaction evidence="4 5">
        <text>L-glutaminyl-[peptide chain release factor] + S-adenosyl-L-methionine = N(5)-methyl-L-glutaminyl-[peptide chain release factor] + S-adenosyl-L-homocysteine + H(+)</text>
        <dbReference type="Rhea" id="RHEA:42896"/>
        <dbReference type="Rhea" id="RHEA-COMP:10271"/>
        <dbReference type="Rhea" id="RHEA-COMP:10272"/>
        <dbReference type="ChEBI" id="CHEBI:15378"/>
        <dbReference type="ChEBI" id="CHEBI:30011"/>
        <dbReference type="ChEBI" id="CHEBI:57856"/>
        <dbReference type="ChEBI" id="CHEBI:59789"/>
        <dbReference type="ChEBI" id="CHEBI:61891"/>
        <dbReference type="EC" id="2.1.1.297"/>
    </reaction>
</comment>
<feature type="binding site" evidence="5">
    <location>
        <position position="200"/>
    </location>
    <ligand>
        <name>S-adenosyl-L-methionine</name>
        <dbReference type="ChEBI" id="CHEBI:59789"/>
    </ligand>
</feature>
<dbReference type="RefSeq" id="WP_327037529.1">
    <property type="nucleotide sequence ID" value="NZ_CP139961.1"/>
</dbReference>
<evidence type="ECO:0000313" key="8">
    <source>
        <dbReference type="EMBL" id="WQE04243.1"/>
    </source>
</evidence>
<dbReference type="Gene3D" id="1.10.8.10">
    <property type="entry name" value="DNA helicase RuvA subunit, C-terminal domain"/>
    <property type="match status" value="1"/>
</dbReference>
<dbReference type="Pfam" id="PF17827">
    <property type="entry name" value="PrmC_N"/>
    <property type="match status" value="1"/>
</dbReference>
<dbReference type="CDD" id="cd02440">
    <property type="entry name" value="AdoMet_MTases"/>
    <property type="match status" value="1"/>
</dbReference>
<dbReference type="NCBIfam" id="TIGR00536">
    <property type="entry name" value="hemK_fam"/>
    <property type="match status" value="1"/>
</dbReference>
<comment type="similarity">
    <text evidence="5">Belongs to the protein N5-glutamine methyltransferase family. PrmC subfamily.</text>
</comment>